<dbReference type="HAMAP" id="MF_01225_B">
    <property type="entry name" value="MoaA_B"/>
    <property type="match status" value="1"/>
</dbReference>
<reference evidence="15" key="1">
    <citation type="submission" date="2018-06" db="EMBL/GenBank/DDBJ databases">
        <authorList>
            <person name="Zhirakovskaya E."/>
        </authorList>
    </citation>
    <scope>NUCLEOTIDE SEQUENCE</scope>
</reference>
<dbReference type="AlphaFoldDB" id="A0A3B0Y3S2"/>
<dbReference type="InterPro" id="IPR013483">
    <property type="entry name" value="MoaA"/>
</dbReference>
<dbReference type="InterPro" id="IPR010505">
    <property type="entry name" value="MoaA_twitch"/>
</dbReference>
<evidence type="ECO:0000313" key="15">
    <source>
        <dbReference type="EMBL" id="VAW70217.1"/>
    </source>
</evidence>
<evidence type="ECO:0000256" key="8">
    <source>
        <dbReference type="ARBA" id="ARBA00023014"/>
    </source>
</evidence>
<dbReference type="PROSITE" id="PS01305">
    <property type="entry name" value="MOAA_NIFB_PQQE"/>
    <property type="match status" value="1"/>
</dbReference>
<dbReference type="GO" id="GO:0061799">
    <property type="term" value="F:cyclic pyranopterin monophosphate synthase activity"/>
    <property type="evidence" value="ECO:0007669"/>
    <property type="project" value="TreeGrafter"/>
</dbReference>
<accession>A0A3B0Y3S2</accession>
<dbReference type="InterPro" id="IPR050105">
    <property type="entry name" value="MoCo_biosynth_MoaA/MoaC"/>
</dbReference>
<dbReference type="EMBL" id="UOFJ01000504">
    <property type="protein sequence ID" value="VAW70217.1"/>
    <property type="molecule type" value="Genomic_DNA"/>
</dbReference>
<keyword evidence="5" id="KW-0479">Metal-binding</keyword>
<comment type="catalytic activity">
    <reaction evidence="12">
        <text>GTP + AH2 + S-adenosyl-L-methionine = (8S)-3',8-cyclo-7,8-dihydroguanosine 5'-triphosphate + 5'-deoxyadenosine + L-methionine + A + H(+)</text>
        <dbReference type="Rhea" id="RHEA:49576"/>
        <dbReference type="ChEBI" id="CHEBI:13193"/>
        <dbReference type="ChEBI" id="CHEBI:15378"/>
        <dbReference type="ChEBI" id="CHEBI:17319"/>
        <dbReference type="ChEBI" id="CHEBI:17499"/>
        <dbReference type="ChEBI" id="CHEBI:37565"/>
        <dbReference type="ChEBI" id="CHEBI:57844"/>
        <dbReference type="ChEBI" id="CHEBI:59789"/>
        <dbReference type="ChEBI" id="CHEBI:131766"/>
        <dbReference type="EC" id="4.1.99.22"/>
    </reaction>
</comment>
<keyword evidence="6" id="KW-0547">Nucleotide-binding</keyword>
<sequence length="352" mass="39873">MNTCQKYLPDTQPMSPTMSPDHSSNPPSLIDSFGRNISYLRLSVTDKCNLRCFYCMPKGFKDFEEPENWLTFDEIHRVIKAFSELGVARIRLTGGEPLVRKNLPQLIDRLNQLPGVEDLSLSSNASLLSRYSQPLYDAGVDRLNISLDTLNKEKFKDITGGGSLKDVLDGLQAAKAAGFKPIKINMVAMKGINDDEISDMVRFCKQHDFILRLIETMPMGSTGQEASEHYLDLNPVRQQLQEEFDLIDSVVDGGGPARYMKFRDSDFHIGFITPISQHFCETCNRVRLSVDGTLYMCLGQDHSFELRPLLRKGITDDELKLVIKQAVDMKPERHFFTEDTEQPLRFMSMTGG</sequence>
<keyword evidence="3" id="KW-0004">4Fe-4S</keyword>
<dbReference type="GO" id="GO:0006777">
    <property type="term" value="P:Mo-molybdopterin cofactor biosynthetic process"/>
    <property type="evidence" value="ECO:0007669"/>
    <property type="project" value="UniProtKB-KW"/>
</dbReference>
<dbReference type="Gene3D" id="3.20.20.70">
    <property type="entry name" value="Aldolase class I"/>
    <property type="match status" value="1"/>
</dbReference>
<dbReference type="SFLD" id="SFLDG01067">
    <property type="entry name" value="SPASM/twitch_domain_containing"/>
    <property type="match status" value="1"/>
</dbReference>
<evidence type="ECO:0000256" key="12">
    <source>
        <dbReference type="ARBA" id="ARBA00048697"/>
    </source>
</evidence>
<dbReference type="SUPFAM" id="SSF102114">
    <property type="entry name" value="Radical SAM enzymes"/>
    <property type="match status" value="1"/>
</dbReference>
<dbReference type="NCBIfam" id="NF001199">
    <property type="entry name" value="PRK00164.2-1"/>
    <property type="match status" value="1"/>
</dbReference>
<evidence type="ECO:0000256" key="1">
    <source>
        <dbReference type="ARBA" id="ARBA00001966"/>
    </source>
</evidence>
<comment type="cofactor">
    <cofactor evidence="1">
        <name>[4Fe-4S] cluster</name>
        <dbReference type="ChEBI" id="CHEBI:49883"/>
    </cofactor>
</comment>
<evidence type="ECO:0000256" key="3">
    <source>
        <dbReference type="ARBA" id="ARBA00022485"/>
    </source>
</evidence>
<feature type="region of interest" description="Disordered" evidence="13">
    <location>
        <begin position="1"/>
        <end position="27"/>
    </location>
</feature>
<dbReference type="SFLD" id="SFLDS00029">
    <property type="entry name" value="Radical_SAM"/>
    <property type="match status" value="1"/>
</dbReference>
<evidence type="ECO:0000256" key="10">
    <source>
        <dbReference type="ARBA" id="ARBA00023150"/>
    </source>
</evidence>
<dbReference type="GO" id="GO:0046872">
    <property type="term" value="F:metal ion binding"/>
    <property type="evidence" value="ECO:0007669"/>
    <property type="project" value="UniProtKB-KW"/>
</dbReference>
<name>A0A3B0Y3S2_9ZZZZ</name>
<dbReference type="PANTHER" id="PTHR22960">
    <property type="entry name" value="MOLYBDOPTERIN COFACTOR SYNTHESIS PROTEIN A"/>
    <property type="match status" value="1"/>
</dbReference>
<dbReference type="EC" id="4.1.99.22" evidence="2"/>
<dbReference type="Pfam" id="PF06463">
    <property type="entry name" value="Mob_synth_C"/>
    <property type="match status" value="1"/>
</dbReference>
<dbReference type="GO" id="GO:0005525">
    <property type="term" value="F:GTP binding"/>
    <property type="evidence" value="ECO:0007669"/>
    <property type="project" value="UniProtKB-KW"/>
</dbReference>
<evidence type="ECO:0000256" key="13">
    <source>
        <dbReference type="SAM" id="MobiDB-lite"/>
    </source>
</evidence>
<dbReference type="GO" id="GO:0061798">
    <property type="term" value="F:GTP 3',8'-cyclase activity"/>
    <property type="evidence" value="ECO:0007669"/>
    <property type="project" value="UniProtKB-EC"/>
</dbReference>
<dbReference type="InterPro" id="IPR006638">
    <property type="entry name" value="Elp3/MiaA/NifB-like_rSAM"/>
</dbReference>
<proteinExistence type="inferred from homology"/>
<dbReference type="SMART" id="SM00729">
    <property type="entry name" value="Elp3"/>
    <property type="match status" value="1"/>
</dbReference>
<evidence type="ECO:0000256" key="7">
    <source>
        <dbReference type="ARBA" id="ARBA00023004"/>
    </source>
</evidence>
<dbReference type="PANTHER" id="PTHR22960:SF0">
    <property type="entry name" value="MOLYBDENUM COFACTOR BIOSYNTHESIS PROTEIN 1"/>
    <property type="match status" value="1"/>
</dbReference>
<evidence type="ECO:0000256" key="2">
    <source>
        <dbReference type="ARBA" id="ARBA00012167"/>
    </source>
</evidence>
<gene>
    <name evidence="15" type="ORF">MNBD_GAMMA10-187</name>
</gene>
<evidence type="ECO:0000256" key="4">
    <source>
        <dbReference type="ARBA" id="ARBA00022691"/>
    </source>
</evidence>
<feature type="compositionally biased region" description="Polar residues" evidence="13">
    <location>
        <begin position="12"/>
        <end position="27"/>
    </location>
</feature>
<evidence type="ECO:0000259" key="14">
    <source>
        <dbReference type="PROSITE" id="PS51918"/>
    </source>
</evidence>
<dbReference type="NCBIfam" id="TIGR02666">
    <property type="entry name" value="moaA"/>
    <property type="match status" value="1"/>
</dbReference>
<keyword evidence="8" id="KW-0411">Iron-sulfur</keyword>
<dbReference type="SFLD" id="SFLDG01386">
    <property type="entry name" value="main_SPASM_domain-containing"/>
    <property type="match status" value="1"/>
</dbReference>
<dbReference type="InterPro" id="IPR007197">
    <property type="entry name" value="rSAM"/>
</dbReference>
<protein>
    <recommendedName>
        <fullName evidence="2">GTP 3',8-cyclase</fullName>
        <ecNumber evidence="2">4.1.99.22</ecNumber>
    </recommendedName>
</protein>
<dbReference type="CDD" id="cd21117">
    <property type="entry name" value="Twitch_MoaA"/>
    <property type="match status" value="1"/>
</dbReference>
<dbReference type="GO" id="GO:0051539">
    <property type="term" value="F:4 iron, 4 sulfur cluster binding"/>
    <property type="evidence" value="ECO:0007669"/>
    <property type="project" value="UniProtKB-KW"/>
</dbReference>
<dbReference type="SFLD" id="SFLDG01383">
    <property type="entry name" value="cyclic_pyranopterin_phosphate"/>
    <property type="match status" value="1"/>
</dbReference>
<dbReference type="PROSITE" id="PS51918">
    <property type="entry name" value="RADICAL_SAM"/>
    <property type="match status" value="1"/>
</dbReference>
<dbReference type="Pfam" id="PF04055">
    <property type="entry name" value="Radical_SAM"/>
    <property type="match status" value="1"/>
</dbReference>
<dbReference type="UniPathway" id="UPA00344"/>
<evidence type="ECO:0000256" key="5">
    <source>
        <dbReference type="ARBA" id="ARBA00022723"/>
    </source>
</evidence>
<keyword evidence="9" id="KW-0342">GTP-binding</keyword>
<dbReference type="InterPro" id="IPR058240">
    <property type="entry name" value="rSAM_sf"/>
</dbReference>
<evidence type="ECO:0000256" key="6">
    <source>
        <dbReference type="ARBA" id="ARBA00022741"/>
    </source>
</evidence>
<keyword evidence="10" id="KW-0501">Molybdenum cofactor biosynthesis</keyword>
<dbReference type="InterPro" id="IPR000385">
    <property type="entry name" value="MoaA_NifB_PqqE_Fe-S-bd_CS"/>
</dbReference>
<feature type="domain" description="Radical SAM core" evidence="14">
    <location>
        <begin position="32"/>
        <end position="257"/>
    </location>
</feature>
<keyword evidence="7" id="KW-0408">Iron</keyword>
<dbReference type="InterPro" id="IPR013785">
    <property type="entry name" value="Aldolase_TIM"/>
</dbReference>
<dbReference type="CDD" id="cd01335">
    <property type="entry name" value="Radical_SAM"/>
    <property type="match status" value="1"/>
</dbReference>
<keyword evidence="11 15" id="KW-0456">Lyase</keyword>
<dbReference type="InterPro" id="IPR040064">
    <property type="entry name" value="MoaA-like"/>
</dbReference>
<keyword evidence="4" id="KW-0949">S-adenosyl-L-methionine</keyword>
<organism evidence="15">
    <name type="scientific">hydrothermal vent metagenome</name>
    <dbReference type="NCBI Taxonomy" id="652676"/>
    <lineage>
        <taxon>unclassified sequences</taxon>
        <taxon>metagenomes</taxon>
        <taxon>ecological metagenomes</taxon>
    </lineage>
</organism>
<evidence type="ECO:0000256" key="11">
    <source>
        <dbReference type="ARBA" id="ARBA00023239"/>
    </source>
</evidence>
<evidence type="ECO:0000256" key="9">
    <source>
        <dbReference type="ARBA" id="ARBA00023134"/>
    </source>
</evidence>